<dbReference type="PANTHER" id="PTHR46601:SF1">
    <property type="entry name" value="ADF-H DOMAIN-CONTAINING PROTEIN"/>
    <property type="match status" value="1"/>
</dbReference>
<feature type="compositionally biased region" description="Low complexity" evidence="1">
    <location>
        <begin position="142"/>
        <end position="152"/>
    </location>
</feature>
<dbReference type="GeneID" id="117648108"/>
<evidence type="ECO:0000313" key="3">
    <source>
        <dbReference type="RefSeq" id="XP_034246220.1"/>
    </source>
</evidence>
<evidence type="ECO:0000256" key="1">
    <source>
        <dbReference type="SAM" id="MobiDB-lite"/>
    </source>
</evidence>
<feature type="region of interest" description="Disordered" evidence="1">
    <location>
        <begin position="817"/>
        <end position="871"/>
    </location>
</feature>
<name>A0A6P8Z7D1_THRPL</name>
<dbReference type="OrthoDB" id="10062343at2759"/>
<accession>A0A6P8Z7D1</accession>
<protein>
    <submittedName>
        <fullName evidence="3">Uncharacterized protein LOC117648108</fullName>
    </submittedName>
</protein>
<dbReference type="KEGG" id="tpal:117648108"/>
<proteinExistence type="predicted"/>
<sequence>MLRCSVGTRRNLQCSGRPFMYRKTLDPRHAELLDKRAECEVNVVCGSHYRQFITCYAVSQKFCCDPFEAHRLKNVSSSLKPVSAQLHDKCVSLLPAVVEGKKLCISCLKEVHSRLAVKSPQRDEAAALATSRTPSQRQQRIPTPAAEAASPAAPGFVVSKGIPCGPASAPPSITSDISDASSGEVVPSPCQVALQRWNTGTGLFGGSPADRKKLQTSNKYKEKKFGFAVNLLKDTLNKAAGKTTEITTKFEKAGQEMVNQLKDKFENSETYAEKIRILSVLPASWTNAQIKTEFQATLHMIKVTKKLVAEQGILCTPNPKKGKALSPETEDIVKNFYELPEISREMAGKKECISVTANDGTRSLVQKRLILGDLKEIYDLFKTKHPEVKIGFSRFASLRPRHCVLAGAPGTHAVCVCMVHQNFKLMFMGACLGSLKLGEEKRFEHYRNFITETMCEVPLEDCHIGACQKCPGISKVGEDLKNLLAENFISEITYKKWIKNEKTGRFSLETMHQTTDEFVEQLLDSIPELRHHDYVVKQQAQHYEKVKNGLKENEVLVVADFSENMSFVIQDAIQGAYWNNEQATIHPFACYWRNPETKTVEPLNLVVISDHLKHVTTTVSKFQEVLISFLKTKMPNLNKIYYFSDGCTGQYKNRYNMQNVLRHYDDYGVHAEWHFFATSHGKGPSDGLGGTLKRNATRASLQRPYNNQIQTPEDLYNWAKDRFEKITCAYVSSKEVVMHSKKVAKRFLSAPSLEGIRSHHCFIPRSQEQIEMKLLSSSASGRIIQLRATRWPAEMEEEGLGEDDIDAMTGIASRTRLQSSAVKKTRKRKYQQAGSPEIAVNLRLQGAEKRRRKSQQPESPKIASRTRSRQT</sequence>
<keyword evidence="2" id="KW-1185">Reference proteome</keyword>
<evidence type="ECO:0000313" key="2">
    <source>
        <dbReference type="Proteomes" id="UP000515158"/>
    </source>
</evidence>
<dbReference type="PANTHER" id="PTHR46601">
    <property type="entry name" value="ULP_PROTEASE DOMAIN-CONTAINING PROTEIN"/>
    <property type="match status" value="1"/>
</dbReference>
<dbReference type="RefSeq" id="XP_034246220.1">
    <property type="nucleotide sequence ID" value="XM_034390329.1"/>
</dbReference>
<dbReference type="InParanoid" id="A0A6P8Z7D1"/>
<feature type="region of interest" description="Disordered" evidence="1">
    <location>
        <begin position="125"/>
        <end position="152"/>
    </location>
</feature>
<reference evidence="3" key="1">
    <citation type="submission" date="2025-08" db="UniProtKB">
        <authorList>
            <consortium name="RefSeq"/>
        </authorList>
    </citation>
    <scope>IDENTIFICATION</scope>
    <source>
        <tissue evidence="3">Total insect</tissue>
    </source>
</reference>
<dbReference type="Proteomes" id="UP000515158">
    <property type="component" value="Unplaced"/>
</dbReference>
<feature type="compositionally biased region" description="Polar residues" evidence="1">
    <location>
        <begin position="130"/>
        <end position="141"/>
    </location>
</feature>
<dbReference type="AlphaFoldDB" id="A0A6P8Z7D1"/>
<organism evidence="3">
    <name type="scientific">Thrips palmi</name>
    <name type="common">Melon thrips</name>
    <dbReference type="NCBI Taxonomy" id="161013"/>
    <lineage>
        <taxon>Eukaryota</taxon>
        <taxon>Metazoa</taxon>
        <taxon>Ecdysozoa</taxon>
        <taxon>Arthropoda</taxon>
        <taxon>Hexapoda</taxon>
        <taxon>Insecta</taxon>
        <taxon>Pterygota</taxon>
        <taxon>Neoptera</taxon>
        <taxon>Paraneoptera</taxon>
        <taxon>Thysanoptera</taxon>
        <taxon>Terebrantia</taxon>
        <taxon>Thripoidea</taxon>
        <taxon>Thripidae</taxon>
        <taxon>Thrips</taxon>
    </lineage>
</organism>
<gene>
    <name evidence="3" type="primary">LOC117648108</name>
</gene>